<gene>
    <name evidence="3" type="primary">LOC129928270</name>
</gene>
<dbReference type="AlphaFoldDB" id="A0A9W3BE36"/>
<keyword evidence="1" id="KW-0472">Membrane</keyword>
<feature type="transmembrane region" description="Helical" evidence="1">
    <location>
        <begin position="41"/>
        <end position="61"/>
    </location>
</feature>
<feature type="transmembrane region" description="Helical" evidence="1">
    <location>
        <begin position="115"/>
        <end position="137"/>
    </location>
</feature>
<proteinExistence type="predicted"/>
<feature type="transmembrane region" description="Helical" evidence="1">
    <location>
        <begin position="81"/>
        <end position="103"/>
    </location>
</feature>
<accession>A0A9W3BE36</accession>
<dbReference type="PANTHER" id="PTHR11161">
    <property type="entry name" value="O-ACYLTRANSFERASE"/>
    <property type="match status" value="1"/>
</dbReference>
<organism evidence="2 3">
    <name type="scientific">Biomphalaria glabrata</name>
    <name type="common">Bloodfluke planorb</name>
    <name type="synonym">Freshwater snail</name>
    <dbReference type="NCBI Taxonomy" id="6526"/>
    <lineage>
        <taxon>Eukaryota</taxon>
        <taxon>Metazoa</taxon>
        <taxon>Spiralia</taxon>
        <taxon>Lophotrochozoa</taxon>
        <taxon>Mollusca</taxon>
        <taxon>Gastropoda</taxon>
        <taxon>Heterobranchia</taxon>
        <taxon>Euthyneura</taxon>
        <taxon>Panpulmonata</taxon>
        <taxon>Hygrophila</taxon>
        <taxon>Lymnaeoidea</taxon>
        <taxon>Planorbidae</taxon>
        <taxon>Biomphalaria</taxon>
    </lineage>
</organism>
<dbReference type="RefSeq" id="XP_055897862.1">
    <property type="nucleotide sequence ID" value="XM_056041887.1"/>
</dbReference>
<dbReference type="GeneID" id="129928270"/>
<evidence type="ECO:0000313" key="3">
    <source>
        <dbReference type="RefSeq" id="XP_055897862.1"/>
    </source>
</evidence>
<evidence type="ECO:0000313" key="2">
    <source>
        <dbReference type="Proteomes" id="UP001165740"/>
    </source>
</evidence>
<keyword evidence="1" id="KW-1133">Transmembrane helix</keyword>
<evidence type="ECO:0000256" key="1">
    <source>
        <dbReference type="SAM" id="Phobius"/>
    </source>
</evidence>
<dbReference type="InterPro" id="IPR052728">
    <property type="entry name" value="O2_lipid_transport_reg"/>
</dbReference>
<dbReference type="OrthoDB" id="118951at2759"/>
<dbReference type="Proteomes" id="UP001165740">
    <property type="component" value="Chromosome 9"/>
</dbReference>
<protein>
    <submittedName>
        <fullName evidence="3">O-acyltransferase like protein-like</fullName>
    </submittedName>
</protein>
<name>A0A9W3BE36_BIOGL</name>
<feature type="transmembrane region" description="Helical" evidence="1">
    <location>
        <begin position="157"/>
        <end position="180"/>
    </location>
</feature>
<dbReference type="PANTHER" id="PTHR11161:SF0">
    <property type="entry name" value="O-ACYLTRANSFERASE LIKE PROTEIN"/>
    <property type="match status" value="1"/>
</dbReference>
<reference evidence="3" key="1">
    <citation type="submission" date="2025-08" db="UniProtKB">
        <authorList>
            <consortium name="RefSeq"/>
        </authorList>
    </citation>
    <scope>IDENTIFICATION</scope>
</reference>
<sequence>MDHYFFFNYISPYCRIGPYIIGLMSGHLLAVRQGQVRMNKITVWIGWVVSIACGLAVVYGIHGDISAENKSSVAVSALYNALAKSAWGACVSWVIIACSSGYGGPVTVLLSWSPFIVLSRLTFMTYLIHPYVIYIFFNSQETLYASSYIMDITSYLGILWLTNMSSFVLMLALESPVIALEKVIFRIKRPLKQSRKSLLFA</sequence>
<keyword evidence="2" id="KW-1185">Reference proteome</keyword>
<dbReference type="OMA" id="DIAYFLW"/>
<keyword evidence="1" id="KW-0812">Transmembrane</keyword>